<sequence>MSRTKKLIQYGYLPIQLPPSFNTRSFAENYTKFESKWNSQKTPKTRSEKYSVARSSYYRRVTSILNPIGFYYISKEISKHWAKIERHYRKSNISLSKPRINPSLRAIEISKFNELYEAKIERSSGYKFALITDITSFFPTIYTHSIPWALHTKSVAKNNTTHTDEYFGNLIDAKSMSLQDGQTMGIPIGPDTSHIISEIISVSIDKDLNDVLGYWPAGFRYVDDYFLFFNTREEAERVLASLTKIVSNYELQLNPSKTKIIEVRDLVEESWKYSIKKLRISDKKKQQRDDIHNYFECVFSLESKFKDESLVKYALKQLSSSIIKKSNWSIFESYLLKCGYGFPNTLQIIVTILSTYKQFDYNLNQKALERFCGNLIETHAISDHHGEVSWLLWLCKEINVPLRREVIREVEGMSSGVCKLMVIDLYESGVIKHNLKSETLRLLASKESLYSSDWLISYEAGRRFWLKNADDKFIKNDYFFSALLKNSVSFYDESAKCNPIFNFKTTTLSQNFIDQLFDSDDDIHSYFEFDEMDEEYFDSSSSSDVYDYDEDDWFSGEF</sequence>
<dbReference type="RefSeq" id="WP_062661126.1">
    <property type="nucleotide sequence ID" value="NZ_FIZX01000001.1"/>
</dbReference>
<dbReference type="Proteomes" id="UP000071641">
    <property type="component" value="Unassembled WGS sequence"/>
</dbReference>
<name>A0A128EUW1_9GAMM</name>
<keyword evidence="3" id="KW-1185">Reference proteome</keyword>
<dbReference type="AlphaFoldDB" id="A0A128EUW1"/>
<dbReference type="Pfam" id="PF00078">
    <property type="entry name" value="RVT_1"/>
    <property type="match status" value="1"/>
</dbReference>
<reference evidence="3" key="1">
    <citation type="submission" date="2016-02" db="EMBL/GenBank/DDBJ databases">
        <authorList>
            <person name="Rodrigo-Torres Lidia"/>
            <person name="Arahal R.David."/>
        </authorList>
    </citation>
    <scope>NUCLEOTIDE SEQUENCE [LARGE SCALE GENOMIC DNA]</scope>
    <source>
        <strain evidence="3">CECT 9029</strain>
    </source>
</reference>
<dbReference type="InterPro" id="IPR000477">
    <property type="entry name" value="RT_dom"/>
</dbReference>
<dbReference type="SUPFAM" id="SSF56672">
    <property type="entry name" value="DNA/RNA polymerases"/>
    <property type="match status" value="1"/>
</dbReference>
<dbReference type="GO" id="GO:0003964">
    <property type="term" value="F:RNA-directed DNA polymerase activity"/>
    <property type="evidence" value="ECO:0007669"/>
    <property type="project" value="UniProtKB-KW"/>
</dbReference>
<gene>
    <name evidence="2" type="ORF">GCE9029_00803</name>
</gene>
<feature type="domain" description="Reverse transcriptase" evidence="1">
    <location>
        <begin position="1"/>
        <end position="278"/>
    </location>
</feature>
<keyword evidence="2" id="KW-0548">Nucleotidyltransferase</keyword>
<keyword evidence="2" id="KW-0695">RNA-directed DNA polymerase</keyword>
<evidence type="ECO:0000313" key="2">
    <source>
        <dbReference type="EMBL" id="CZF78382.1"/>
    </source>
</evidence>
<dbReference type="OrthoDB" id="9780724at2"/>
<dbReference type="InterPro" id="IPR043502">
    <property type="entry name" value="DNA/RNA_pol_sf"/>
</dbReference>
<keyword evidence="2" id="KW-0808">Transferase</keyword>
<evidence type="ECO:0000313" key="3">
    <source>
        <dbReference type="Proteomes" id="UP000071641"/>
    </source>
</evidence>
<dbReference type="STRING" id="1796497.GCE9029_00803"/>
<organism evidence="2 3">
    <name type="scientific">Grimontia celer</name>
    <dbReference type="NCBI Taxonomy" id="1796497"/>
    <lineage>
        <taxon>Bacteria</taxon>
        <taxon>Pseudomonadati</taxon>
        <taxon>Pseudomonadota</taxon>
        <taxon>Gammaproteobacteria</taxon>
        <taxon>Vibrionales</taxon>
        <taxon>Vibrionaceae</taxon>
        <taxon>Grimontia</taxon>
    </lineage>
</organism>
<protein>
    <submittedName>
        <fullName evidence="2">Reverse transcriptase (RNA-dependent DNA polymerase)</fullName>
    </submittedName>
</protein>
<proteinExistence type="predicted"/>
<accession>A0A128EUW1</accession>
<dbReference type="CDD" id="cd01646">
    <property type="entry name" value="RT_Bac_retron_I"/>
    <property type="match status" value="1"/>
</dbReference>
<dbReference type="EMBL" id="FIZX01000001">
    <property type="protein sequence ID" value="CZF78382.1"/>
    <property type="molecule type" value="Genomic_DNA"/>
</dbReference>
<dbReference type="PROSITE" id="PS50878">
    <property type="entry name" value="RT_POL"/>
    <property type="match status" value="1"/>
</dbReference>
<evidence type="ECO:0000259" key="1">
    <source>
        <dbReference type="PROSITE" id="PS50878"/>
    </source>
</evidence>